<dbReference type="InterPro" id="IPR035531">
    <property type="entry name" value="GTPBP1-like"/>
</dbReference>
<dbReference type="Gene3D" id="6.10.250.1270">
    <property type="match status" value="2"/>
</dbReference>
<dbReference type="GO" id="GO:0003735">
    <property type="term" value="F:structural constituent of ribosome"/>
    <property type="evidence" value="ECO:0007669"/>
    <property type="project" value="UniProtKB-ARBA"/>
</dbReference>
<dbReference type="CDD" id="cd04165">
    <property type="entry name" value="GTPBP1_like"/>
    <property type="match status" value="1"/>
</dbReference>
<evidence type="ECO:0000256" key="6">
    <source>
        <dbReference type="ARBA" id="ARBA00023274"/>
    </source>
</evidence>
<evidence type="ECO:0000256" key="4">
    <source>
        <dbReference type="ARBA" id="ARBA00022980"/>
    </source>
</evidence>
<dbReference type="SUPFAM" id="SSF52540">
    <property type="entry name" value="P-loop containing nucleoside triphosphate hydrolases"/>
    <property type="match status" value="1"/>
</dbReference>
<dbReference type="PANTHER" id="PTHR43721">
    <property type="entry name" value="ELONGATION FACTOR TU-RELATED"/>
    <property type="match status" value="1"/>
</dbReference>
<dbReference type="InterPro" id="IPR009001">
    <property type="entry name" value="Transl_elong_EF1A/Init_IF2_C"/>
</dbReference>
<evidence type="ECO:0000259" key="8">
    <source>
        <dbReference type="PROSITE" id="PS51722"/>
    </source>
</evidence>
<comment type="similarity">
    <text evidence="1">Belongs to the eukaryotic ribosomal protein eL24 family.</text>
</comment>
<evidence type="ECO:0000313" key="10">
    <source>
        <dbReference type="Proteomes" id="UP000604046"/>
    </source>
</evidence>
<dbReference type="EMBL" id="CAJNDS010002411">
    <property type="protein sequence ID" value="CAE7463767.1"/>
    <property type="molecule type" value="Genomic_DNA"/>
</dbReference>
<dbReference type="InterPro" id="IPR000795">
    <property type="entry name" value="T_Tr_GTP-bd_dom"/>
</dbReference>
<sequence length="754" mass="83681">MDRATSDDDEDESGAYQHKGISADDLSDDWVEAQMKDVTVAVIGNVDSGKSTLVGVLTKGGLDDGRGLARAKVFNFSHEAANGRTSSIAQEIMGFSHSGEQVLIDRMGTSTANSRNQTWQQVVSQSERLVTFSDLCGHEKYLKTTIFGLVGQCPDYTMIIVNANAGFQRMSREHLGIALALRIPFFIVVTKIDIAPQNVFDENLAQLHKIVKSNAVRRQPLVVTSEDQLEQAASGIYDKQVCPMFCISSVSGDGLPLLRSFLQRLPSRLQDSGLFKPPSSPAEFHIDSIYVVPGVGLVVGGVVRSGRICPGQHLLLGPDKVSQFKPVMVKTIQYKRVAVDMAESGQHCSFALRSLVKRETLKKSMFRKGMVMLGPELQPKAIWSFKAELPSCVLAMVIKTDLCNYTEYRIYPGHGQKFVAKDAKVSFFISAKADSLYHQRIKPVKLRWTQAWRRQNKKGKVEEGGKKKARKAQKFQKAIVGMSLDDLKKKKAMRPELRQAREQAAKEAKAKQQAEKKKAASSKPAVAKSKADKGAKLPKGGGAPAGGFLSSICGTVELCSVFVASDVINVFTLRYRIYPGHGQKFVAKVSFFISAKADSLYHQRIKPVKLRWTQAWRRQNKKGKVEEGGKKKAQKFQKAIVGMSLDDLKKKKAMRPELRQAREQAAKEAKAKQQAEKKKVVILHHATTIREGYQAMIHCGIIRQCAAVKNMSCELLRSGDKAIVTFRWCYHAEYVCLGETLLFREGRTKGRLSV</sequence>
<dbReference type="SUPFAM" id="SSF57716">
    <property type="entry name" value="Glucocorticoid receptor-like (DNA-binding domain)"/>
    <property type="match status" value="2"/>
</dbReference>
<dbReference type="SUPFAM" id="SSF50447">
    <property type="entry name" value="Translation proteins"/>
    <property type="match status" value="1"/>
</dbReference>
<keyword evidence="3" id="KW-0547">Nucleotide-binding</keyword>
<protein>
    <submittedName>
        <fullName evidence="9">GTPBP1 protein</fullName>
    </submittedName>
</protein>
<feature type="compositionally biased region" description="Basic and acidic residues" evidence="7">
    <location>
        <begin position="491"/>
        <end position="518"/>
    </location>
</feature>
<dbReference type="FunFam" id="2.30.170.20:FF:000003">
    <property type="entry name" value="60S ribosomal protein L24"/>
    <property type="match status" value="1"/>
</dbReference>
<evidence type="ECO:0000256" key="2">
    <source>
        <dbReference type="ARBA" id="ARBA00007249"/>
    </source>
</evidence>
<evidence type="ECO:0000256" key="5">
    <source>
        <dbReference type="ARBA" id="ARBA00023134"/>
    </source>
</evidence>
<dbReference type="GO" id="GO:0005525">
    <property type="term" value="F:GTP binding"/>
    <property type="evidence" value="ECO:0007669"/>
    <property type="project" value="UniProtKB-KW"/>
</dbReference>
<feature type="region of interest" description="Disordered" evidence="7">
    <location>
        <begin position="1"/>
        <end position="21"/>
    </location>
</feature>
<dbReference type="AlphaFoldDB" id="A0A812S6Y0"/>
<dbReference type="InterPro" id="IPR050055">
    <property type="entry name" value="EF-Tu_GTPase"/>
</dbReference>
<evidence type="ECO:0000256" key="1">
    <source>
        <dbReference type="ARBA" id="ARBA00005647"/>
    </source>
</evidence>
<dbReference type="GO" id="GO:0003746">
    <property type="term" value="F:translation elongation factor activity"/>
    <property type="evidence" value="ECO:0007669"/>
    <property type="project" value="TreeGrafter"/>
</dbReference>
<reference evidence="9" key="1">
    <citation type="submission" date="2021-02" db="EMBL/GenBank/DDBJ databases">
        <authorList>
            <person name="Dougan E. K."/>
            <person name="Rhodes N."/>
            <person name="Thang M."/>
            <person name="Chan C."/>
        </authorList>
    </citation>
    <scope>NUCLEOTIDE SEQUENCE</scope>
</reference>
<dbReference type="Gene3D" id="2.30.170.20">
    <property type="entry name" value="Ribosomal protein L24e"/>
    <property type="match status" value="2"/>
</dbReference>
<evidence type="ECO:0000256" key="3">
    <source>
        <dbReference type="ARBA" id="ARBA00022741"/>
    </source>
</evidence>
<dbReference type="InterPro" id="IPR000988">
    <property type="entry name" value="Ribosomal_eL24-rel_N"/>
</dbReference>
<comment type="similarity">
    <text evidence="2">Belongs to the TRAFAC class translation factor GTPase superfamily. Classic translation factor GTPase family. EF-Tu/EF-1A subfamily.</text>
</comment>
<dbReference type="GO" id="GO:0003729">
    <property type="term" value="F:mRNA binding"/>
    <property type="evidence" value="ECO:0007669"/>
    <property type="project" value="UniProtKB-ARBA"/>
</dbReference>
<feature type="domain" description="Tr-type G" evidence="8">
    <location>
        <begin position="35"/>
        <end position="270"/>
    </location>
</feature>
<dbReference type="CDD" id="cd03708">
    <property type="entry name" value="GTPBP_III"/>
    <property type="match status" value="1"/>
</dbReference>
<dbReference type="CDD" id="cd00472">
    <property type="entry name" value="Ribosomal_L24e_L24"/>
    <property type="match status" value="1"/>
</dbReference>
<evidence type="ECO:0000313" key="9">
    <source>
        <dbReference type="EMBL" id="CAE7463767.1"/>
    </source>
</evidence>
<name>A0A812S6Y0_9DINO</name>
<keyword evidence="6" id="KW-0687">Ribonucleoprotein</keyword>
<feature type="region of interest" description="Disordered" evidence="7">
    <location>
        <begin position="491"/>
        <end position="540"/>
    </location>
</feature>
<dbReference type="Gene3D" id="2.40.30.10">
    <property type="entry name" value="Translation factors"/>
    <property type="match status" value="1"/>
</dbReference>
<gene>
    <name evidence="9" type="primary">GTPBP1</name>
    <name evidence="9" type="ORF">SNAT2548_LOCUS25861</name>
</gene>
<keyword evidence="4" id="KW-0689">Ribosomal protein</keyword>
<evidence type="ECO:0000256" key="7">
    <source>
        <dbReference type="SAM" id="MobiDB-lite"/>
    </source>
</evidence>
<dbReference type="InterPro" id="IPR009000">
    <property type="entry name" value="Transl_B-barrel_sf"/>
</dbReference>
<dbReference type="Pfam" id="PF00009">
    <property type="entry name" value="GTP_EFTU"/>
    <property type="match status" value="1"/>
</dbReference>
<dbReference type="GO" id="GO:0003924">
    <property type="term" value="F:GTPase activity"/>
    <property type="evidence" value="ECO:0007669"/>
    <property type="project" value="InterPro"/>
</dbReference>
<dbReference type="InterPro" id="IPR027417">
    <property type="entry name" value="P-loop_NTPase"/>
</dbReference>
<dbReference type="Proteomes" id="UP000604046">
    <property type="component" value="Unassembled WGS sequence"/>
</dbReference>
<dbReference type="GO" id="GO:0005840">
    <property type="term" value="C:ribosome"/>
    <property type="evidence" value="ECO:0007669"/>
    <property type="project" value="UniProtKB-KW"/>
</dbReference>
<dbReference type="GO" id="GO:1990904">
    <property type="term" value="C:ribonucleoprotein complex"/>
    <property type="evidence" value="ECO:0007669"/>
    <property type="project" value="UniProtKB-KW"/>
</dbReference>
<organism evidence="9 10">
    <name type="scientific">Symbiodinium natans</name>
    <dbReference type="NCBI Taxonomy" id="878477"/>
    <lineage>
        <taxon>Eukaryota</taxon>
        <taxon>Sar</taxon>
        <taxon>Alveolata</taxon>
        <taxon>Dinophyceae</taxon>
        <taxon>Suessiales</taxon>
        <taxon>Symbiodiniaceae</taxon>
        <taxon>Symbiodinium</taxon>
    </lineage>
</organism>
<feature type="region of interest" description="Disordered" evidence="7">
    <location>
        <begin position="453"/>
        <end position="472"/>
    </location>
</feature>
<dbReference type="Gene3D" id="3.40.50.300">
    <property type="entry name" value="P-loop containing nucleotide triphosphate hydrolases"/>
    <property type="match status" value="1"/>
</dbReference>
<keyword evidence="10" id="KW-1185">Reference proteome</keyword>
<accession>A0A812S6Y0</accession>
<dbReference type="PANTHER" id="PTHR43721:SF9">
    <property type="entry name" value="GTP-BINDING PROTEIN 1"/>
    <property type="match status" value="1"/>
</dbReference>
<keyword evidence="5" id="KW-0342">GTP-binding</keyword>
<dbReference type="OrthoDB" id="1727108at2759"/>
<dbReference type="InterPro" id="IPR038630">
    <property type="entry name" value="L24e/L24_sf"/>
</dbReference>
<dbReference type="Pfam" id="PF01246">
    <property type="entry name" value="Ribosomal_L24e"/>
    <property type="match status" value="2"/>
</dbReference>
<comment type="caution">
    <text evidence="9">The sequence shown here is derived from an EMBL/GenBank/DDBJ whole genome shotgun (WGS) entry which is preliminary data.</text>
</comment>
<dbReference type="FunFam" id="3.40.50.300:FF:000091">
    <property type="entry name" value="Probable GTP-binding protein 1"/>
    <property type="match status" value="1"/>
</dbReference>
<dbReference type="SUPFAM" id="SSF50465">
    <property type="entry name" value="EF-Tu/eEF-1alpha/eIF2-gamma C-terminal domain"/>
    <property type="match status" value="1"/>
</dbReference>
<dbReference type="PROSITE" id="PS51722">
    <property type="entry name" value="G_TR_2"/>
    <property type="match status" value="1"/>
</dbReference>
<proteinExistence type="inferred from homology"/>